<feature type="compositionally biased region" description="Basic residues" evidence="1">
    <location>
        <begin position="99"/>
        <end position="108"/>
    </location>
</feature>
<keyword evidence="3" id="KW-1185">Reference proteome</keyword>
<protein>
    <submittedName>
        <fullName evidence="2">Uncharacterized protein</fullName>
    </submittedName>
</protein>
<gene>
    <name evidence="2" type="ORF">Pcinc_001812</name>
</gene>
<dbReference type="AlphaFoldDB" id="A0AAE1GM81"/>
<evidence type="ECO:0000313" key="2">
    <source>
        <dbReference type="EMBL" id="KAK3894416.1"/>
    </source>
</evidence>
<feature type="compositionally biased region" description="Polar residues" evidence="1">
    <location>
        <begin position="51"/>
        <end position="63"/>
    </location>
</feature>
<feature type="compositionally biased region" description="Polar residues" evidence="1">
    <location>
        <begin position="145"/>
        <end position="158"/>
    </location>
</feature>
<comment type="caution">
    <text evidence="2">The sequence shown here is derived from an EMBL/GenBank/DDBJ whole genome shotgun (WGS) entry which is preliminary data.</text>
</comment>
<reference evidence="2" key="1">
    <citation type="submission" date="2023-10" db="EMBL/GenBank/DDBJ databases">
        <title>Genome assemblies of two species of porcelain crab, Petrolisthes cinctipes and Petrolisthes manimaculis (Anomura: Porcellanidae).</title>
        <authorList>
            <person name="Angst P."/>
        </authorList>
    </citation>
    <scope>NUCLEOTIDE SEQUENCE</scope>
    <source>
        <strain evidence="2">PB745_01</strain>
        <tissue evidence="2">Gill</tissue>
    </source>
</reference>
<accession>A0AAE1GM81</accession>
<feature type="compositionally biased region" description="Basic and acidic residues" evidence="1">
    <location>
        <begin position="11"/>
        <end position="21"/>
    </location>
</feature>
<feature type="region of interest" description="Disordered" evidence="1">
    <location>
        <begin position="1"/>
        <end position="34"/>
    </location>
</feature>
<dbReference type="EMBL" id="JAWQEG010000111">
    <property type="protein sequence ID" value="KAK3894416.1"/>
    <property type="molecule type" value="Genomic_DNA"/>
</dbReference>
<name>A0AAE1GM81_PETCI</name>
<proteinExistence type="predicted"/>
<feature type="compositionally biased region" description="Polar residues" evidence="1">
    <location>
        <begin position="115"/>
        <end position="130"/>
    </location>
</feature>
<evidence type="ECO:0000313" key="3">
    <source>
        <dbReference type="Proteomes" id="UP001286313"/>
    </source>
</evidence>
<organism evidence="2 3">
    <name type="scientific">Petrolisthes cinctipes</name>
    <name type="common">Flat porcelain crab</name>
    <dbReference type="NCBI Taxonomy" id="88211"/>
    <lineage>
        <taxon>Eukaryota</taxon>
        <taxon>Metazoa</taxon>
        <taxon>Ecdysozoa</taxon>
        <taxon>Arthropoda</taxon>
        <taxon>Crustacea</taxon>
        <taxon>Multicrustacea</taxon>
        <taxon>Malacostraca</taxon>
        <taxon>Eumalacostraca</taxon>
        <taxon>Eucarida</taxon>
        <taxon>Decapoda</taxon>
        <taxon>Pleocyemata</taxon>
        <taxon>Anomura</taxon>
        <taxon>Galatheoidea</taxon>
        <taxon>Porcellanidae</taxon>
        <taxon>Petrolisthes</taxon>
    </lineage>
</organism>
<dbReference type="Proteomes" id="UP001286313">
    <property type="component" value="Unassembled WGS sequence"/>
</dbReference>
<feature type="compositionally biased region" description="Basic and acidic residues" evidence="1">
    <location>
        <begin position="87"/>
        <end position="98"/>
    </location>
</feature>
<sequence>MPRFSGVDYNNKQKEGVRGEQDSTTAPDYSSSTTSYEWRCWWWRYQGRINHSLSAGGSTSTEKPVTPKRSKVNKEEKPGRGTRPPALKRESYEGEGHANRKTNLRSRPNRPTYATHPQDQPTLHTQQTNLRYRPTRPAHAIEPPDQSTLQDHQTNPSYRPTGPAHAIDVPDQPTLQDL</sequence>
<feature type="compositionally biased region" description="Polar residues" evidence="1">
    <location>
        <begin position="22"/>
        <end position="34"/>
    </location>
</feature>
<evidence type="ECO:0000256" key="1">
    <source>
        <dbReference type="SAM" id="MobiDB-lite"/>
    </source>
</evidence>
<feature type="region of interest" description="Disordered" evidence="1">
    <location>
        <begin position="51"/>
        <end position="178"/>
    </location>
</feature>